<evidence type="ECO:0000313" key="2">
    <source>
        <dbReference type="Proteomes" id="UP001168524"/>
    </source>
</evidence>
<dbReference type="Proteomes" id="UP001168524">
    <property type="component" value="Unassembled WGS sequence"/>
</dbReference>
<dbReference type="EMBL" id="JAUDZE010000005">
    <property type="protein sequence ID" value="MDN0014960.1"/>
    <property type="molecule type" value="Genomic_DNA"/>
</dbReference>
<reference evidence="1" key="1">
    <citation type="submission" date="2023-06" db="EMBL/GenBank/DDBJ databases">
        <title>Two novel species of Acinetobacter isolated from motorbike repairing workshop in Vietnam.</title>
        <authorList>
            <person name="Le N.T.T."/>
        </authorList>
    </citation>
    <scope>NUCLEOTIDE SEQUENCE</scope>
    <source>
        <strain evidence="1">VNH17</strain>
    </source>
</reference>
<name>A0ABT7WQK3_9GAMM</name>
<dbReference type="RefSeq" id="WP_267981189.1">
    <property type="nucleotide sequence ID" value="NZ_JAPQKF010000005.1"/>
</dbReference>
<sequence>MEKKETYPELVSGKQHHSSLLNHEASCILNGVDNGISDSALMTQLLFEDVSLHASLITKSLNIPMTIIRNNGYWVESVKTLKVSSDSVQSLVLLIELYKPAKVILVENYTSQDEQENQLTSFGYYMVDKDNQFFAKVVCIVDHNQYCVIKPDNRVEDLLFEDRMVERMSFLFENMPDYFSFKYNHLLTVLSNNAY</sequence>
<organism evidence="1 2">
    <name type="scientific">Acinetobacter thutiue</name>
    <dbReference type="NCBI Taxonomy" id="2998078"/>
    <lineage>
        <taxon>Bacteria</taxon>
        <taxon>Pseudomonadati</taxon>
        <taxon>Pseudomonadota</taxon>
        <taxon>Gammaproteobacteria</taxon>
        <taxon>Moraxellales</taxon>
        <taxon>Moraxellaceae</taxon>
        <taxon>Acinetobacter</taxon>
    </lineage>
</organism>
<proteinExistence type="predicted"/>
<gene>
    <name evidence="1" type="ORF">QTA56_12070</name>
</gene>
<keyword evidence="2" id="KW-1185">Reference proteome</keyword>
<protein>
    <submittedName>
        <fullName evidence="1">Uncharacterized protein</fullName>
    </submittedName>
</protein>
<evidence type="ECO:0000313" key="1">
    <source>
        <dbReference type="EMBL" id="MDN0014960.1"/>
    </source>
</evidence>
<comment type="caution">
    <text evidence="1">The sequence shown here is derived from an EMBL/GenBank/DDBJ whole genome shotgun (WGS) entry which is preliminary data.</text>
</comment>
<accession>A0ABT7WQK3</accession>